<feature type="region of interest" description="Disordered" evidence="1">
    <location>
        <begin position="92"/>
        <end position="134"/>
    </location>
</feature>
<gene>
    <name evidence="2" type="ORF">GE061_010097</name>
</gene>
<accession>A0A8S9Y685</accession>
<proteinExistence type="predicted"/>
<feature type="compositionally biased region" description="Acidic residues" evidence="1">
    <location>
        <begin position="22"/>
        <end position="60"/>
    </location>
</feature>
<protein>
    <submittedName>
        <fullName evidence="2">Uncharacterized protein</fullName>
    </submittedName>
</protein>
<dbReference type="EMBL" id="WIXP02000002">
    <property type="protein sequence ID" value="KAF6215345.1"/>
    <property type="molecule type" value="Genomic_DNA"/>
</dbReference>
<organism evidence="2 3">
    <name type="scientific">Apolygus lucorum</name>
    <name type="common">Small green plant bug</name>
    <name type="synonym">Lygocoris lucorum</name>
    <dbReference type="NCBI Taxonomy" id="248454"/>
    <lineage>
        <taxon>Eukaryota</taxon>
        <taxon>Metazoa</taxon>
        <taxon>Ecdysozoa</taxon>
        <taxon>Arthropoda</taxon>
        <taxon>Hexapoda</taxon>
        <taxon>Insecta</taxon>
        <taxon>Pterygota</taxon>
        <taxon>Neoptera</taxon>
        <taxon>Paraneoptera</taxon>
        <taxon>Hemiptera</taxon>
        <taxon>Heteroptera</taxon>
        <taxon>Panheteroptera</taxon>
        <taxon>Cimicomorpha</taxon>
        <taxon>Miridae</taxon>
        <taxon>Mirini</taxon>
        <taxon>Apolygus</taxon>
    </lineage>
</organism>
<reference evidence="2" key="1">
    <citation type="journal article" date="2021" name="Mol. Ecol. Resour.">
        <title>Apolygus lucorum genome provides insights into omnivorousness and mesophyll feeding.</title>
        <authorList>
            <person name="Liu Y."/>
            <person name="Liu H."/>
            <person name="Wang H."/>
            <person name="Huang T."/>
            <person name="Liu B."/>
            <person name="Yang B."/>
            <person name="Yin L."/>
            <person name="Li B."/>
            <person name="Zhang Y."/>
            <person name="Zhang S."/>
            <person name="Jiang F."/>
            <person name="Zhang X."/>
            <person name="Ren Y."/>
            <person name="Wang B."/>
            <person name="Wang S."/>
            <person name="Lu Y."/>
            <person name="Wu K."/>
            <person name="Fan W."/>
            <person name="Wang G."/>
        </authorList>
    </citation>
    <scope>NUCLEOTIDE SEQUENCE</scope>
    <source>
        <strain evidence="2">12Hb</strain>
    </source>
</reference>
<sequence length="172" mass="18195">MRNHESSEHLLPVLSLPVATTEDTEEAGETTAAEEAEETTAAEEAEEAEATTAAEDEMTTDAEGTGYEEEQAKKIRACFTTQCSDNADCEVATTEETVEAEENPAAEGAEETTAAEGAEETTAAEEDMTTEPPNMEACMGTTCTAKEECDAACGERGMCGEEGHCEMVMPTE</sequence>
<dbReference type="Proteomes" id="UP000466442">
    <property type="component" value="Unassembled WGS sequence"/>
</dbReference>
<feature type="compositionally biased region" description="Acidic residues" evidence="1">
    <location>
        <begin position="96"/>
        <end position="110"/>
    </location>
</feature>
<feature type="region of interest" description="Disordered" evidence="1">
    <location>
        <begin position="1"/>
        <end position="68"/>
    </location>
</feature>
<keyword evidence="3" id="KW-1185">Reference proteome</keyword>
<evidence type="ECO:0000256" key="1">
    <source>
        <dbReference type="SAM" id="MobiDB-lite"/>
    </source>
</evidence>
<comment type="caution">
    <text evidence="2">The sequence shown here is derived from an EMBL/GenBank/DDBJ whole genome shotgun (WGS) entry which is preliminary data.</text>
</comment>
<dbReference type="AlphaFoldDB" id="A0A8S9Y685"/>
<name>A0A8S9Y685_APOLU</name>
<evidence type="ECO:0000313" key="2">
    <source>
        <dbReference type="EMBL" id="KAF6215345.1"/>
    </source>
</evidence>
<feature type="compositionally biased region" description="Acidic residues" evidence="1">
    <location>
        <begin position="117"/>
        <end position="129"/>
    </location>
</feature>
<evidence type="ECO:0000313" key="3">
    <source>
        <dbReference type="Proteomes" id="UP000466442"/>
    </source>
</evidence>